<dbReference type="RefSeq" id="WP_057823038.1">
    <property type="nucleotide sequence ID" value="NZ_AZFX01000003.1"/>
</dbReference>
<dbReference type="GO" id="GO:0005829">
    <property type="term" value="C:cytosol"/>
    <property type="evidence" value="ECO:0007669"/>
    <property type="project" value="TreeGrafter"/>
</dbReference>
<feature type="domain" description="NusB/RsmB/TIM44" evidence="7">
    <location>
        <begin position="6"/>
        <end position="145"/>
    </location>
</feature>
<evidence type="ECO:0000313" key="9">
    <source>
        <dbReference type="Proteomes" id="UP000051315"/>
    </source>
</evidence>
<evidence type="ECO:0000256" key="6">
    <source>
        <dbReference type="HAMAP-Rule" id="MF_00073"/>
    </source>
</evidence>
<evidence type="ECO:0000256" key="5">
    <source>
        <dbReference type="ARBA" id="ARBA00023163"/>
    </source>
</evidence>
<evidence type="ECO:0000256" key="4">
    <source>
        <dbReference type="ARBA" id="ARBA00023015"/>
    </source>
</evidence>
<protein>
    <recommendedName>
        <fullName evidence="6">Transcription antitermination protein NusB</fullName>
    </recommendedName>
    <alternativeName>
        <fullName evidence="6">Antitermination factor NusB</fullName>
    </alternativeName>
</protein>
<dbReference type="SUPFAM" id="SSF48013">
    <property type="entry name" value="NusB-like"/>
    <property type="match status" value="1"/>
</dbReference>
<evidence type="ECO:0000256" key="2">
    <source>
        <dbReference type="ARBA" id="ARBA00022814"/>
    </source>
</evidence>
<gene>
    <name evidence="6" type="primary">nusB</name>
    <name evidence="8" type="ORF">FC15_GL000999</name>
</gene>
<dbReference type="Proteomes" id="UP000051315">
    <property type="component" value="Unassembled WGS sequence"/>
</dbReference>
<evidence type="ECO:0000313" key="8">
    <source>
        <dbReference type="EMBL" id="KRM13828.1"/>
    </source>
</evidence>
<reference evidence="8 9" key="1">
    <citation type="journal article" date="2015" name="Genome Announc.">
        <title>Expanding the biotechnology potential of lactobacilli through comparative genomics of 213 strains and associated genera.</title>
        <authorList>
            <person name="Sun Z."/>
            <person name="Harris H.M."/>
            <person name="McCann A."/>
            <person name="Guo C."/>
            <person name="Argimon S."/>
            <person name="Zhang W."/>
            <person name="Yang X."/>
            <person name="Jeffery I.B."/>
            <person name="Cooney J.C."/>
            <person name="Kagawa T.F."/>
            <person name="Liu W."/>
            <person name="Song Y."/>
            <person name="Salvetti E."/>
            <person name="Wrobel A."/>
            <person name="Rasinkangas P."/>
            <person name="Parkhill J."/>
            <person name="Rea M.C."/>
            <person name="O'Sullivan O."/>
            <person name="Ritari J."/>
            <person name="Douillard F.P."/>
            <person name="Paul Ross R."/>
            <person name="Yang R."/>
            <person name="Briner A.E."/>
            <person name="Felis G.E."/>
            <person name="de Vos W.M."/>
            <person name="Barrangou R."/>
            <person name="Klaenhammer T.R."/>
            <person name="Caufield P.W."/>
            <person name="Cui Y."/>
            <person name="Zhang H."/>
            <person name="O'Toole P.W."/>
        </authorList>
    </citation>
    <scope>NUCLEOTIDE SEQUENCE [LARGE SCALE GENOMIC DNA]</scope>
    <source>
        <strain evidence="8 9">DSM 17758</strain>
    </source>
</reference>
<dbReference type="PATRIC" id="fig|1423735.3.peg.1038"/>
<comment type="similarity">
    <text evidence="1 6">Belongs to the NusB family.</text>
</comment>
<dbReference type="PANTHER" id="PTHR11078:SF3">
    <property type="entry name" value="ANTITERMINATION NUSB DOMAIN-CONTAINING PROTEIN"/>
    <property type="match status" value="1"/>
</dbReference>
<dbReference type="GO" id="GO:0031564">
    <property type="term" value="P:transcription antitermination"/>
    <property type="evidence" value="ECO:0007669"/>
    <property type="project" value="UniProtKB-KW"/>
</dbReference>
<keyword evidence="9" id="KW-1185">Reference proteome</keyword>
<proteinExistence type="inferred from homology"/>
<keyword evidence="3 6" id="KW-0694">RNA-binding</keyword>
<keyword evidence="4 6" id="KW-0805">Transcription regulation</keyword>
<keyword evidence="2 6" id="KW-0889">Transcription antitermination</keyword>
<dbReference type="PANTHER" id="PTHR11078">
    <property type="entry name" value="N UTILIZATION SUBSTANCE PROTEIN B-RELATED"/>
    <property type="match status" value="1"/>
</dbReference>
<evidence type="ECO:0000256" key="3">
    <source>
        <dbReference type="ARBA" id="ARBA00022884"/>
    </source>
</evidence>
<evidence type="ECO:0000259" key="7">
    <source>
        <dbReference type="Pfam" id="PF01029"/>
    </source>
</evidence>
<dbReference type="NCBIfam" id="NF001223">
    <property type="entry name" value="PRK00202.1-1"/>
    <property type="match status" value="1"/>
</dbReference>
<name>A0A0R1WCN2_9LACO</name>
<dbReference type="GO" id="GO:0003723">
    <property type="term" value="F:RNA binding"/>
    <property type="evidence" value="ECO:0007669"/>
    <property type="project" value="UniProtKB-UniRule"/>
</dbReference>
<comment type="function">
    <text evidence="6">Involved in transcription antitermination. Required for transcription of ribosomal RNA (rRNA) genes. Binds specifically to the boxA antiterminator sequence of the ribosomal RNA (rrn) operons.</text>
</comment>
<accession>A0A0R1WCN2</accession>
<dbReference type="HAMAP" id="MF_00073">
    <property type="entry name" value="NusB"/>
    <property type="match status" value="1"/>
</dbReference>
<dbReference type="InterPro" id="IPR006027">
    <property type="entry name" value="NusB_RsmB_TIM44"/>
</dbReference>
<evidence type="ECO:0000256" key="1">
    <source>
        <dbReference type="ARBA" id="ARBA00005952"/>
    </source>
</evidence>
<dbReference type="EMBL" id="AZFX01000003">
    <property type="protein sequence ID" value="KRM13828.1"/>
    <property type="molecule type" value="Genomic_DNA"/>
</dbReference>
<dbReference type="OrthoDB" id="9811381at2"/>
<dbReference type="STRING" id="1423735.FC15_GL000999"/>
<sequence length="152" mass="16617">MQLDRHQARAIAFQALFILTSNPEQSATAAIQTALSANVKTVNLKDEPLIELNANDPNQVYAEQLVRGVTEEEAVLDAAIAPKLKGGWTLKRLSKTDLLILRLGLYEIRHSNVPDSVAINEAIQLAKEFSDEQSAKFINGVLATFLSTTSSK</sequence>
<dbReference type="InterPro" id="IPR035926">
    <property type="entry name" value="NusB-like_sf"/>
</dbReference>
<keyword evidence="5 6" id="KW-0804">Transcription</keyword>
<organism evidence="8 9">
    <name type="scientific">Lapidilactobacillus concavus DSM 17758</name>
    <dbReference type="NCBI Taxonomy" id="1423735"/>
    <lineage>
        <taxon>Bacteria</taxon>
        <taxon>Bacillati</taxon>
        <taxon>Bacillota</taxon>
        <taxon>Bacilli</taxon>
        <taxon>Lactobacillales</taxon>
        <taxon>Lactobacillaceae</taxon>
        <taxon>Lapidilactobacillus</taxon>
    </lineage>
</organism>
<dbReference type="AlphaFoldDB" id="A0A0R1WCN2"/>
<comment type="caution">
    <text evidence="8">The sequence shown here is derived from an EMBL/GenBank/DDBJ whole genome shotgun (WGS) entry which is preliminary data.</text>
</comment>
<dbReference type="Gene3D" id="1.10.940.10">
    <property type="entry name" value="NusB-like"/>
    <property type="match status" value="1"/>
</dbReference>
<dbReference type="Pfam" id="PF01029">
    <property type="entry name" value="NusB"/>
    <property type="match status" value="1"/>
</dbReference>
<dbReference type="GO" id="GO:0006353">
    <property type="term" value="P:DNA-templated transcription termination"/>
    <property type="evidence" value="ECO:0007669"/>
    <property type="project" value="UniProtKB-UniRule"/>
</dbReference>
<dbReference type="InterPro" id="IPR011605">
    <property type="entry name" value="NusB_fam"/>
</dbReference>
<dbReference type="NCBIfam" id="TIGR01951">
    <property type="entry name" value="nusB"/>
    <property type="match status" value="1"/>
</dbReference>